<proteinExistence type="predicted"/>
<dbReference type="RefSeq" id="XP_001208670.1">
    <property type="nucleotide sequence ID" value="XM_001208670.1"/>
</dbReference>
<reference evidence="2" key="1">
    <citation type="submission" date="2005-09" db="EMBL/GenBank/DDBJ databases">
        <title>Annotation of the Aspergillus terreus NIH2624 genome.</title>
        <authorList>
            <person name="Birren B.W."/>
            <person name="Lander E.S."/>
            <person name="Galagan J.E."/>
            <person name="Nusbaum C."/>
            <person name="Devon K."/>
            <person name="Henn M."/>
            <person name="Ma L.-J."/>
            <person name="Jaffe D.B."/>
            <person name="Butler J."/>
            <person name="Alvarez P."/>
            <person name="Gnerre S."/>
            <person name="Grabherr M."/>
            <person name="Kleber M."/>
            <person name="Mauceli E.W."/>
            <person name="Brockman W."/>
            <person name="Rounsley S."/>
            <person name="Young S.K."/>
            <person name="LaButti K."/>
            <person name="Pushparaj V."/>
            <person name="DeCaprio D."/>
            <person name="Crawford M."/>
            <person name="Koehrsen M."/>
            <person name="Engels R."/>
            <person name="Montgomery P."/>
            <person name="Pearson M."/>
            <person name="Howarth C."/>
            <person name="Larson L."/>
            <person name="Luoma S."/>
            <person name="White J."/>
            <person name="Alvarado L."/>
            <person name="Kodira C.D."/>
            <person name="Zeng Q."/>
            <person name="Oleary S."/>
            <person name="Yandava C."/>
            <person name="Denning D.W."/>
            <person name="Nierman W.C."/>
            <person name="Milne T."/>
            <person name="Madden K."/>
        </authorList>
    </citation>
    <scope>NUCLEOTIDE SEQUENCE [LARGE SCALE GENOMIC DNA]</scope>
    <source>
        <strain evidence="2">NIH 2624 / FGSC A1156</strain>
    </source>
</reference>
<dbReference type="EMBL" id="CH476595">
    <property type="protein sequence ID" value="EAU38062.1"/>
    <property type="molecule type" value="Genomic_DNA"/>
</dbReference>
<name>Q0CYC9_ASPTN</name>
<gene>
    <name evidence="1" type="ORF">ATEG_01305</name>
</gene>
<dbReference type="AlphaFoldDB" id="Q0CYC9"/>
<dbReference type="HOGENOM" id="CLU_1342992_0_0_1"/>
<organism evidence="1 2">
    <name type="scientific">Aspergillus terreus (strain NIH 2624 / FGSC A1156)</name>
    <dbReference type="NCBI Taxonomy" id="341663"/>
    <lineage>
        <taxon>Eukaryota</taxon>
        <taxon>Fungi</taxon>
        <taxon>Dikarya</taxon>
        <taxon>Ascomycota</taxon>
        <taxon>Pezizomycotina</taxon>
        <taxon>Eurotiomycetes</taxon>
        <taxon>Eurotiomycetidae</taxon>
        <taxon>Eurotiales</taxon>
        <taxon>Aspergillaceae</taxon>
        <taxon>Aspergillus</taxon>
        <taxon>Aspergillus subgen. Circumdati</taxon>
    </lineage>
</organism>
<dbReference type="GeneID" id="4316094"/>
<evidence type="ECO:0000313" key="2">
    <source>
        <dbReference type="Proteomes" id="UP000007963"/>
    </source>
</evidence>
<dbReference type="VEuPathDB" id="FungiDB:ATEG_01305"/>
<sequence length="204" mass="23113">MCLFSSDANSPPLPYNSFWKGKPLRTTHQKDSIQHVCCRVDRPHHPKQPLPRNCCSHAHSQATPTPKDITESTDSRNCTNCKNIKIRRGSFLRCSKDKEEQSCPHCKHPSKPCHQSQHVSTPCAGARGDLRHLHPRQSVPTGVHRCRHDSKQHQARDGMRYCEAGGPQKGPCLKCLQPEEKVVSSGAVETKHRSSRQHYVCRKY</sequence>
<dbReference type="Proteomes" id="UP000007963">
    <property type="component" value="Unassembled WGS sequence"/>
</dbReference>
<accession>Q0CYC9</accession>
<protein>
    <submittedName>
        <fullName evidence="1">Uncharacterized protein</fullName>
    </submittedName>
</protein>
<evidence type="ECO:0000313" key="1">
    <source>
        <dbReference type="EMBL" id="EAU38062.1"/>
    </source>
</evidence>